<dbReference type="Pfam" id="PF00378">
    <property type="entry name" value="ECH_1"/>
    <property type="match status" value="1"/>
</dbReference>
<dbReference type="PANTHER" id="PTHR11941:SF133">
    <property type="entry name" value="1,2-EPOXYPHENYLACETYL-COA ISOMERASE"/>
    <property type="match status" value="1"/>
</dbReference>
<dbReference type="Proteomes" id="UP000741863">
    <property type="component" value="Unassembled WGS sequence"/>
</dbReference>
<evidence type="ECO:0000256" key="3">
    <source>
        <dbReference type="RuleBase" id="RU003707"/>
    </source>
</evidence>
<dbReference type="PROSITE" id="PS00166">
    <property type="entry name" value="ENOYL_COA_HYDRATASE"/>
    <property type="match status" value="1"/>
</dbReference>
<name>A0ABS2P8S7_9BACL</name>
<comment type="caution">
    <text evidence="5">The sequence shown here is derived from an EMBL/GenBank/DDBJ whole genome shotgun (WGS) entry which is preliminary data.</text>
</comment>
<dbReference type="InterPro" id="IPR001753">
    <property type="entry name" value="Enoyl-CoA_hydra/iso"/>
</dbReference>
<feature type="region of interest" description="Disordered" evidence="4">
    <location>
        <begin position="238"/>
        <end position="262"/>
    </location>
</feature>
<keyword evidence="2" id="KW-0456">Lyase</keyword>
<sequence length="262" mass="29039">MNNETKTTDELLVQLRENVCYVTFQRPTYYNAFTPSLLQSLTSIIEDSDRNDQVRAIVITGAGKAFCSGQDLKAMKSEETYDQLLENNYHPLLRVMRATKTPLIAAVNGIAAGAGMSLALACDYRLVHANTTFISAFTNIGLVPDAGMMYDLPRLVGSAKAFEIATLNEKISGEEAISLHLATCYIHDDWQEGVEQFAKTIATMPTEALRLTKELLFGGLQEDYETYLNHEARAQLKAGNTSDHKEGLNAFKEKRTPQFTGL</sequence>
<dbReference type="InterPro" id="IPR018376">
    <property type="entry name" value="Enoyl-CoA_hyd/isom_CS"/>
</dbReference>
<evidence type="ECO:0000256" key="4">
    <source>
        <dbReference type="SAM" id="MobiDB-lite"/>
    </source>
</evidence>
<keyword evidence="6" id="KW-1185">Reference proteome</keyword>
<proteinExistence type="inferred from homology"/>
<feature type="compositionally biased region" description="Basic and acidic residues" evidence="4">
    <location>
        <begin position="242"/>
        <end position="256"/>
    </location>
</feature>
<evidence type="ECO:0000313" key="6">
    <source>
        <dbReference type="Proteomes" id="UP000741863"/>
    </source>
</evidence>
<dbReference type="InterPro" id="IPR029045">
    <property type="entry name" value="ClpP/crotonase-like_dom_sf"/>
</dbReference>
<reference evidence="5 6" key="1">
    <citation type="submission" date="2021-01" db="EMBL/GenBank/DDBJ databases">
        <title>Genomic Encyclopedia of Type Strains, Phase IV (KMG-IV): sequencing the most valuable type-strain genomes for metagenomic binning, comparative biology and taxonomic classification.</title>
        <authorList>
            <person name="Goeker M."/>
        </authorList>
    </citation>
    <scope>NUCLEOTIDE SEQUENCE [LARGE SCALE GENOMIC DNA]</scope>
    <source>
        <strain evidence="5 6">DSM 25540</strain>
    </source>
</reference>
<evidence type="ECO:0000256" key="2">
    <source>
        <dbReference type="ARBA" id="ARBA00023239"/>
    </source>
</evidence>
<dbReference type="SUPFAM" id="SSF52096">
    <property type="entry name" value="ClpP/crotonase"/>
    <property type="match status" value="1"/>
</dbReference>
<comment type="similarity">
    <text evidence="1 3">Belongs to the enoyl-CoA hydratase/isomerase family.</text>
</comment>
<evidence type="ECO:0000256" key="1">
    <source>
        <dbReference type="ARBA" id="ARBA00005254"/>
    </source>
</evidence>
<gene>
    <name evidence="5" type="ORF">JOD17_000804</name>
</gene>
<keyword evidence="5" id="KW-0413">Isomerase</keyword>
<dbReference type="Gene3D" id="1.10.12.10">
    <property type="entry name" value="Lyase 2-enoyl-coa Hydratase, Chain A, domain 2"/>
    <property type="match status" value="1"/>
</dbReference>
<organism evidence="5 6">
    <name type="scientific">Geomicrobium sediminis</name>
    <dbReference type="NCBI Taxonomy" id="1347788"/>
    <lineage>
        <taxon>Bacteria</taxon>
        <taxon>Bacillati</taxon>
        <taxon>Bacillota</taxon>
        <taxon>Bacilli</taxon>
        <taxon>Bacillales</taxon>
        <taxon>Geomicrobium</taxon>
    </lineage>
</organism>
<dbReference type="EMBL" id="JAFBEC010000002">
    <property type="protein sequence ID" value="MBM7631712.1"/>
    <property type="molecule type" value="Genomic_DNA"/>
</dbReference>
<evidence type="ECO:0000313" key="5">
    <source>
        <dbReference type="EMBL" id="MBM7631712.1"/>
    </source>
</evidence>
<dbReference type="InterPro" id="IPR014748">
    <property type="entry name" value="Enoyl-CoA_hydra_C"/>
</dbReference>
<protein>
    <submittedName>
        <fullName evidence="5">2-(1,2-epoxy-1,2-dihydrophenyl)acetyl-CoA isomerase</fullName>
        <ecNumber evidence="5">5.3.3.18</ecNumber>
    </submittedName>
</protein>
<accession>A0ABS2P8S7</accession>
<dbReference type="RefSeq" id="WP_204695794.1">
    <property type="nucleotide sequence ID" value="NZ_JAFBEC010000002.1"/>
</dbReference>
<dbReference type="CDD" id="cd06558">
    <property type="entry name" value="crotonase-like"/>
    <property type="match status" value="1"/>
</dbReference>
<dbReference type="PANTHER" id="PTHR11941">
    <property type="entry name" value="ENOYL-COA HYDRATASE-RELATED"/>
    <property type="match status" value="1"/>
</dbReference>
<dbReference type="GO" id="GO:0016853">
    <property type="term" value="F:isomerase activity"/>
    <property type="evidence" value="ECO:0007669"/>
    <property type="project" value="UniProtKB-KW"/>
</dbReference>
<dbReference type="Gene3D" id="3.90.226.10">
    <property type="entry name" value="2-enoyl-CoA Hydratase, Chain A, domain 1"/>
    <property type="match status" value="1"/>
</dbReference>
<dbReference type="EC" id="5.3.3.18" evidence="5"/>